<dbReference type="InterPro" id="IPR029044">
    <property type="entry name" value="Nucleotide-diphossugar_trans"/>
</dbReference>
<protein>
    <submittedName>
        <fullName evidence="2">Glycosyl transferase</fullName>
    </submittedName>
</protein>
<dbReference type="RefSeq" id="WP_037547889.1">
    <property type="nucleotide sequence ID" value="NZ_JNUP01000064.1"/>
</dbReference>
<dbReference type="Gene3D" id="3.90.550.10">
    <property type="entry name" value="Spore Coat Polysaccharide Biosynthesis Protein SpsA, Chain A"/>
    <property type="match status" value="1"/>
</dbReference>
<dbReference type="PANTHER" id="PTHR22916">
    <property type="entry name" value="GLYCOSYLTRANSFERASE"/>
    <property type="match status" value="1"/>
</dbReference>
<evidence type="ECO:0000313" key="2">
    <source>
        <dbReference type="EMBL" id="KGE71983.1"/>
    </source>
</evidence>
<dbReference type="OrthoDB" id="359254at2"/>
<dbReference type="GO" id="GO:0016758">
    <property type="term" value="F:hexosyltransferase activity"/>
    <property type="evidence" value="ECO:0007669"/>
    <property type="project" value="UniProtKB-ARBA"/>
</dbReference>
<dbReference type="CDD" id="cd00761">
    <property type="entry name" value="Glyco_tranf_GTA_type"/>
    <property type="match status" value="1"/>
</dbReference>
<dbReference type="eggNOG" id="COG0463">
    <property type="taxonomic scope" value="Bacteria"/>
</dbReference>
<accession>A0A098QX47</accession>
<dbReference type="Pfam" id="PF00535">
    <property type="entry name" value="Glycos_transf_2"/>
    <property type="match status" value="1"/>
</dbReference>
<name>A0A098QX47_9SPIO</name>
<dbReference type="AlphaFoldDB" id="A0A098QX47"/>
<sequence>MTRTEGFCLTVVVPCYNAESYMARAVDSVLSPGFGDVELILVNDGSRDRTEALAEGYARANPGRVRAVHQENRGHGGAVNTGIALARGAYLKVLDSDDWFDLPAFRRLVETLRMLLFRETPVDALVSNYVYEKQGARRKKTMHYRRILSRNKILTWDQVGRFPAGKYLMMHSLTYRTQVLRESGLRLPEHTYYVDNLFVCVPMRRVHSLYYLDEDLYRYYIGRDDQSVNESVMIRRIDQQLRVNTLVIENFLRDPTGRRRLEEYLFHHLEIVTAISSVLLIKAGTPEHTELKDTLWQGIAAMDPGLYKRLHRRGLGVLVNLPGLAGKLAAATAYGMTRLLFGFN</sequence>
<dbReference type="InterPro" id="IPR001173">
    <property type="entry name" value="Glyco_trans_2-like"/>
</dbReference>
<gene>
    <name evidence="2" type="ORF">DC28_09355</name>
</gene>
<dbReference type="SUPFAM" id="SSF53448">
    <property type="entry name" value="Nucleotide-diphospho-sugar transferases"/>
    <property type="match status" value="1"/>
</dbReference>
<dbReference type="STRING" id="1480694.DC28_09355"/>
<keyword evidence="3" id="KW-1185">Reference proteome</keyword>
<dbReference type="Proteomes" id="UP000029692">
    <property type="component" value="Unassembled WGS sequence"/>
</dbReference>
<dbReference type="EMBL" id="JNUP01000064">
    <property type="protein sequence ID" value="KGE71983.1"/>
    <property type="molecule type" value="Genomic_DNA"/>
</dbReference>
<comment type="caution">
    <text evidence="2">The sequence shown here is derived from an EMBL/GenBank/DDBJ whole genome shotgun (WGS) entry which is preliminary data.</text>
</comment>
<proteinExistence type="predicted"/>
<feature type="domain" description="Glycosyltransferase 2-like" evidence="1">
    <location>
        <begin position="10"/>
        <end position="165"/>
    </location>
</feature>
<keyword evidence="2" id="KW-0808">Transferase</keyword>
<reference evidence="2 3" key="1">
    <citation type="submission" date="2014-05" db="EMBL/GenBank/DDBJ databases">
        <title>De novo Genome Sequence of Spirocheata sp.</title>
        <authorList>
            <person name="Shivani Y."/>
            <person name="Subhash Y."/>
            <person name="Tushar L."/>
            <person name="Sasikala C."/>
            <person name="Ramana C.V."/>
        </authorList>
    </citation>
    <scope>NUCLEOTIDE SEQUENCE [LARGE SCALE GENOMIC DNA]</scope>
    <source>
        <strain evidence="2 3">JC230</strain>
    </source>
</reference>
<dbReference type="PANTHER" id="PTHR22916:SF3">
    <property type="entry name" value="UDP-GLCNAC:BETAGAL BETA-1,3-N-ACETYLGLUCOSAMINYLTRANSFERASE-LIKE PROTEIN 1"/>
    <property type="match status" value="1"/>
</dbReference>
<evidence type="ECO:0000313" key="3">
    <source>
        <dbReference type="Proteomes" id="UP000029692"/>
    </source>
</evidence>
<evidence type="ECO:0000259" key="1">
    <source>
        <dbReference type="Pfam" id="PF00535"/>
    </source>
</evidence>
<organism evidence="2 3">
    <name type="scientific">Spirochaeta lutea</name>
    <dbReference type="NCBI Taxonomy" id="1480694"/>
    <lineage>
        <taxon>Bacteria</taxon>
        <taxon>Pseudomonadati</taxon>
        <taxon>Spirochaetota</taxon>
        <taxon>Spirochaetia</taxon>
        <taxon>Spirochaetales</taxon>
        <taxon>Spirochaetaceae</taxon>
        <taxon>Spirochaeta</taxon>
    </lineage>
</organism>